<keyword evidence="2" id="KW-1185">Reference proteome</keyword>
<reference evidence="1" key="1">
    <citation type="journal article" date="2021" name="Microb. Physiol.">
        <title>Proteogenomic Insights into the Physiology of Marine, Sulfate-Reducing, Filamentous Desulfonema limicola and Desulfonema magnum.</title>
        <authorList>
            <person name="Schnaars V."/>
            <person name="Wohlbrand L."/>
            <person name="Scheve S."/>
            <person name="Hinrichs C."/>
            <person name="Reinhardt R."/>
            <person name="Rabus R."/>
        </authorList>
    </citation>
    <scope>NUCLEOTIDE SEQUENCE</scope>
    <source>
        <strain evidence="1">4be13</strain>
    </source>
</reference>
<evidence type="ECO:0000313" key="2">
    <source>
        <dbReference type="Proteomes" id="UP000663722"/>
    </source>
</evidence>
<dbReference type="EMBL" id="CP061800">
    <property type="protein sequence ID" value="QTA87555.1"/>
    <property type="molecule type" value="Genomic_DNA"/>
</dbReference>
<name>A0A975GNA1_9BACT</name>
<dbReference type="AlphaFoldDB" id="A0A975GNA1"/>
<organism evidence="1 2">
    <name type="scientific">Desulfonema magnum</name>
    <dbReference type="NCBI Taxonomy" id="45655"/>
    <lineage>
        <taxon>Bacteria</taxon>
        <taxon>Pseudomonadati</taxon>
        <taxon>Thermodesulfobacteriota</taxon>
        <taxon>Desulfobacteria</taxon>
        <taxon>Desulfobacterales</taxon>
        <taxon>Desulfococcaceae</taxon>
        <taxon>Desulfonema</taxon>
    </lineage>
</organism>
<evidence type="ECO:0000313" key="1">
    <source>
        <dbReference type="EMBL" id="QTA87555.1"/>
    </source>
</evidence>
<sequence length="72" mass="8284">MIFRIFSSEICRFPSPGGRTKQPEPFSHLFGTGETEKIRPEYLSRARVIFGRSVARGRQLRRTGWIRTTAKG</sequence>
<proteinExistence type="predicted"/>
<dbReference type="Proteomes" id="UP000663722">
    <property type="component" value="Chromosome"/>
</dbReference>
<dbReference type="KEGG" id="dmm:dnm_035890"/>
<accession>A0A975GNA1</accession>
<gene>
    <name evidence="1" type="ORF">dnm_035890</name>
</gene>
<protein>
    <submittedName>
        <fullName evidence="1">Uncharacterized protein</fullName>
    </submittedName>
</protein>